<dbReference type="PANTHER" id="PTHR47504">
    <property type="entry name" value="RIGHT ORIGIN-BINDING PROTEIN"/>
    <property type="match status" value="1"/>
</dbReference>
<evidence type="ECO:0000256" key="1">
    <source>
        <dbReference type="ARBA" id="ARBA00023015"/>
    </source>
</evidence>
<dbReference type="GO" id="GO:0003700">
    <property type="term" value="F:DNA-binding transcription factor activity"/>
    <property type="evidence" value="ECO:0007669"/>
    <property type="project" value="InterPro"/>
</dbReference>
<evidence type="ECO:0000313" key="6">
    <source>
        <dbReference type="Proteomes" id="UP000284841"/>
    </source>
</evidence>
<protein>
    <submittedName>
        <fullName evidence="5">Helix-turn-helix domain-containing protein</fullName>
    </submittedName>
</protein>
<dbReference type="SMART" id="SM00342">
    <property type="entry name" value="HTH_ARAC"/>
    <property type="match status" value="1"/>
</dbReference>
<dbReference type="GO" id="GO:0043565">
    <property type="term" value="F:sequence-specific DNA binding"/>
    <property type="evidence" value="ECO:0007669"/>
    <property type="project" value="InterPro"/>
</dbReference>
<dbReference type="InterPro" id="IPR018060">
    <property type="entry name" value="HTH_AraC"/>
</dbReference>
<dbReference type="OrthoDB" id="45544at2"/>
<keyword evidence="1" id="KW-0805">Transcription regulation</keyword>
<organism evidence="5 6">
    <name type="scientific">Emergencia timonensis</name>
    <dbReference type="NCBI Taxonomy" id="1776384"/>
    <lineage>
        <taxon>Bacteria</taxon>
        <taxon>Bacillati</taxon>
        <taxon>Bacillota</taxon>
        <taxon>Clostridia</taxon>
        <taxon>Peptostreptococcales</taxon>
        <taxon>Anaerovoracaceae</taxon>
        <taxon>Emergencia</taxon>
    </lineage>
</organism>
<accession>A0A415E8N6</accession>
<dbReference type="PANTHER" id="PTHR47504:SF5">
    <property type="entry name" value="RIGHT ORIGIN-BINDING PROTEIN"/>
    <property type="match status" value="1"/>
</dbReference>
<dbReference type="RefSeq" id="WP_118334008.1">
    <property type="nucleotide sequence ID" value="NZ_AP025567.1"/>
</dbReference>
<feature type="domain" description="HTH araC/xylS-type" evidence="4">
    <location>
        <begin position="8"/>
        <end position="106"/>
    </location>
</feature>
<dbReference type="InterPro" id="IPR009057">
    <property type="entry name" value="Homeodomain-like_sf"/>
</dbReference>
<dbReference type="SUPFAM" id="SSF46689">
    <property type="entry name" value="Homeodomain-like"/>
    <property type="match status" value="2"/>
</dbReference>
<keyword evidence="2" id="KW-0238">DNA-binding</keyword>
<evidence type="ECO:0000256" key="2">
    <source>
        <dbReference type="ARBA" id="ARBA00023125"/>
    </source>
</evidence>
<dbReference type="Gene3D" id="1.10.10.60">
    <property type="entry name" value="Homeodomain-like"/>
    <property type="match status" value="2"/>
</dbReference>
<proteinExistence type="predicted"/>
<keyword evidence="6" id="KW-1185">Reference proteome</keyword>
<dbReference type="AlphaFoldDB" id="A0A415E8N6"/>
<comment type="caution">
    <text evidence="5">The sequence shown here is derived from an EMBL/GenBank/DDBJ whole genome shotgun (WGS) entry which is preliminary data.</text>
</comment>
<name>A0A415E8N6_9FIRM</name>
<dbReference type="PROSITE" id="PS00041">
    <property type="entry name" value="HTH_ARAC_FAMILY_1"/>
    <property type="match status" value="1"/>
</dbReference>
<keyword evidence="3" id="KW-0804">Transcription</keyword>
<dbReference type="STRING" id="1776384.GCA_900086585_03325"/>
<evidence type="ECO:0000256" key="3">
    <source>
        <dbReference type="ARBA" id="ARBA00023163"/>
    </source>
</evidence>
<dbReference type="PROSITE" id="PS01124">
    <property type="entry name" value="HTH_ARAC_FAMILY_2"/>
    <property type="match status" value="1"/>
</dbReference>
<sequence length="289" mass="33701">MHNRLLLQKIINDIEENLAEKLTLADLAGRFGLSEIYIRKLFKSAFHMPISTYIKKRKLSSSAGLMLASDFRIADIAAEYGYEFPQTYINAFKREYGMTPFQWKKSGKPLAITEKVSLEQMIAIGEENMILPDVCILPKMILSGVKHNLGFAESHSLAPQRALEFWDLCYPHLDHVKEKGVYYGVTKNYDAEKQRSDYYCTAHVSAPNEKYCNLLLAKSRYARFTYIGSHSYRELDVKRAEEMYQAIASYFRRQPEGQHIFDQNMYFERVDTKACTEDFCTMEWYIPYK</sequence>
<evidence type="ECO:0000313" key="5">
    <source>
        <dbReference type="EMBL" id="RHJ89955.1"/>
    </source>
</evidence>
<reference evidence="5 6" key="1">
    <citation type="submission" date="2018-08" db="EMBL/GenBank/DDBJ databases">
        <title>A genome reference for cultivated species of the human gut microbiota.</title>
        <authorList>
            <person name="Zou Y."/>
            <person name="Xue W."/>
            <person name="Luo G."/>
        </authorList>
    </citation>
    <scope>NUCLEOTIDE SEQUENCE [LARGE SCALE GENOMIC DNA]</scope>
    <source>
        <strain evidence="5 6">AM07-24</strain>
    </source>
</reference>
<dbReference type="Pfam" id="PF12833">
    <property type="entry name" value="HTH_18"/>
    <property type="match status" value="1"/>
</dbReference>
<dbReference type="InterPro" id="IPR011256">
    <property type="entry name" value="Reg_factor_effector_dom_sf"/>
</dbReference>
<gene>
    <name evidence="5" type="ORF">DW099_05180</name>
</gene>
<dbReference type="InterPro" id="IPR018062">
    <property type="entry name" value="HTH_AraC-typ_CS"/>
</dbReference>
<evidence type="ECO:0000259" key="4">
    <source>
        <dbReference type="PROSITE" id="PS01124"/>
    </source>
</evidence>
<dbReference type="EMBL" id="QRMS01000001">
    <property type="protein sequence ID" value="RHJ89955.1"/>
    <property type="molecule type" value="Genomic_DNA"/>
</dbReference>
<dbReference type="Proteomes" id="UP000284841">
    <property type="component" value="Unassembled WGS sequence"/>
</dbReference>
<dbReference type="InterPro" id="IPR050959">
    <property type="entry name" value="MarA-like"/>
</dbReference>
<dbReference type="Gene3D" id="3.20.80.10">
    <property type="entry name" value="Regulatory factor, effector binding domain"/>
    <property type="match status" value="1"/>
</dbReference>